<comment type="caution">
    <text evidence="2">The sequence shown here is derived from an EMBL/GenBank/DDBJ whole genome shotgun (WGS) entry which is preliminary data.</text>
</comment>
<name>A0A1Z5KLN0_FISSO</name>
<proteinExistence type="predicted"/>
<accession>A0A1Z5KLN0</accession>
<evidence type="ECO:0000313" key="3">
    <source>
        <dbReference type="Proteomes" id="UP000198406"/>
    </source>
</evidence>
<dbReference type="OrthoDB" id="10513302at2759"/>
<keyword evidence="1" id="KW-0175">Coiled coil</keyword>
<feature type="coiled-coil region" evidence="1">
    <location>
        <begin position="249"/>
        <end position="304"/>
    </location>
</feature>
<reference evidence="2 3" key="1">
    <citation type="journal article" date="2015" name="Plant Cell">
        <title>Oil accumulation by the oleaginous diatom Fistulifera solaris as revealed by the genome and transcriptome.</title>
        <authorList>
            <person name="Tanaka T."/>
            <person name="Maeda Y."/>
            <person name="Veluchamy A."/>
            <person name="Tanaka M."/>
            <person name="Abida H."/>
            <person name="Marechal E."/>
            <person name="Bowler C."/>
            <person name="Muto M."/>
            <person name="Sunaga Y."/>
            <person name="Tanaka M."/>
            <person name="Yoshino T."/>
            <person name="Taniguchi T."/>
            <person name="Fukuda Y."/>
            <person name="Nemoto M."/>
            <person name="Matsumoto M."/>
            <person name="Wong P.S."/>
            <person name="Aburatani S."/>
            <person name="Fujibuchi W."/>
        </authorList>
    </citation>
    <scope>NUCLEOTIDE SEQUENCE [LARGE SCALE GENOMIC DNA]</scope>
    <source>
        <strain evidence="2 3">JPCC DA0580</strain>
    </source>
</reference>
<evidence type="ECO:0000313" key="2">
    <source>
        <dbReference type="EMBL" id="GAX27189.1"/>
    </source>
</evidence>
<dbReference type="InParanoid" id="A0A1Z5KLN0"/>
<dbReference type="AlphaFoldDB" id="A0A1Z5KLN0"/>
<keyword evidence="3" id="KW-1185">Reference proteome</keyword>
<gene>
    <name evidence="2" type="ORF">FisN_13Lh259</name>
</gene>
<dbReference type="EMBL" id="BDSP01000253">
    <property type="protein sequence ID" value="GAX27189.1"/>
    <property type="molecule type" value="Genomic_DNA"/>
</dbReference>
<dbReference type="Proteomes" id="UP000198406">
    <property type="component" value="Unassembled WGS sequence"/>
</dbReference>
<sequence>MILKTAIDNLSTSAKVLALQKSYSESTCDMSSEREYAKKKGRGNNVWYRHVLKPLLWIRRSNHAMEEAFTRRVHSPAGIPVEEFHVSLHDACSPEYSPFIGLLFARNNMIENLYKYGDTSDPLTQLVHHLFHMLPGGDIQPTHVHRNATAHLSAAIVGALLEEWHRSPSDQNLAARFQKCIAEQKDYQTGRKEARDVLEKAQKTQRELIQKDEASEPYRDEIKRIEGDVIKYNKHLLKRMGPDESEEEKKKIEIIIEKGKQQVEELRGKYIVTSADKKEARKAVKRAEDALKQEQENLKEFAQVLAACFGEYDASLSDKPQSYITTTAILLAFLWRKYDHLPALGPYFESLRHMGKLKMPIQDILSLLDRRYSKNHALVDNNKKRRFRVFGRVLRGSWPSNKVVEATLVVAGPPSALVRPPVIPFSYVTWAAYSKFPDCGETALRNLMNQILFRADTQMFDADLLVELKETYYPDISPRLIHFYQRNSCPRNATDQVISLEWINVASKLNTALNITQGPRIRYRREELEQNIASPLSNLMRVMNALFGIQPVNDMAQLLQLINRINELRPRQRLNVDLKKIKPDGFGTLSLSVIDKTGKMVKYELHSYKPVHFGFVQAHSSSSQCSDADRYEYDAFRKLMRYARGVHNPLESSIEDLGLASLYVPYQLQNGFVGKYFRRTPIYYPLLFANLEDSAAKQCAIEWAKTRYAESKSPELAAWISRIENYVAPSFGPIKDVSEEA</sequence>
<protein>
    <submittedName>
        <fullName evidence="2">Uncharacterized protein</fullName>
    </submittedName>
</protein>
<evidence type="ECO:0000256" key="1">
    <source>
        <dbReference type="SAM" id="Coils"/>
    </source>
</evidence>
<organism evidence="2 3">
    <name type="scientific">Fistulifera solaris</name>
    <name type="common">Oleaginous diatom</name>
    <dbReference type="NCBI Taxonomy" id="1519565"/>
    <lineage>
        <taxon>Eukaryota</taxon>
        <taxon>Sar</taxon>
        <taxon>Stramenopiles</taxon>
        <taxon>Ochrophyta</taxon>
        <taxon>Bacillariophyta</taxon>
        <taxon>Bacillariophyceae</taxon>
        <taxon>Bacillariophycidae</taxon>
        <taxon>Naviculales</taxon>
        <taxon>Naviculaceae</taxon>
        <taxon>Fistulifera</taxon>
    </lineage>
</organism>